<gene>
    <name evidence="1" type="ORF">CALMAC_LOCUS5713</name>
</gene>
<evidence type="ECO:0008006" key="3">
    <source>
        <dbReference type="Google" id="ProtNLM"/>
    </source>
</evidence>
<keyword evidence="2" id="KW-1185">Reference proteome</keyword>
<evidence type="ECO:0000313" key="2">
    <source>
        <dbReference type="Proteomes" id="UP000410492"/>
    </source>
</evidence>
<name>A0A653C3K8_CALMS</name>
<dbReference type="Gene3D" id="1.10.418.10">
    <property type="entry name" value="Calponin-like domain"/>
    <property type="match status" value="1"/>
</dbReference>
<dbReference type="OrthoDB" id="21595at2759"/>
<dbReference type="SUPFAM" id="SSF47576">
    <property type="entry name" value="Calponin-homology domain, CH-domain"/>
    <property type="match status" value="1"/>
</dbReference>
<dbReference type="InterPro" id="IPR036872">
    <property type="entry name" value="CH_dom_sf"/>
</dbReference>
<organism evidence="1 2">
    <name type="scientific">Callosobruchus maculatus</name>
    <name type="common">Southern cowpea weevil</name>
    <name type="synonym">Pulse bruchid</name>
    <dbReference type="NCBI Taxonomy" id="64391"/>
    <lineage>
        <taxon>Eukaryota</taxon>
        <taxon>Metazoa</taxon>
        <taxon>Ecdysozoa</taxon>
        <taxon>Arthropoda</taxon>
        <taxon>Hexapoda</taxon>
        <taxon>Insecta</taxon>
        <taxon>Pterygota</taxon>
        <taxon>Neoptera</taxon>
        <taxon>Endopterygota</taxon>
        <taxon>Coleoptera</taxon>
        <taxon>Polyphaga</taxon>
        <taxon>Cucujiformia</taxon>
        <taxon>Chrysomeloidea</taxon>
        <taxon>Chrysomelidae</taxon>
        <taxon>Bruchinae</taxon>
        <taxon>Bruchini</taxon>
        <taxon>Callosobruchus</taxon>
    </lineage>
</organism>
<evidence type="ECO:0000313" key="1">
    <source>
        <dbReference type="EMBL" id="VEN42118.1"/>
    </source>
</evidence>
<dbReference type="AlphaFoldDB" id="A0A653C3K8"/>
<dbReference type="EMBL" id="CAACVG010006841">
    <property type="protein sequence ID" value="VEN42118.1"/>
    <property type="molecule type" value="Genomic_DNA"/>
</dbReference>
<proteinExistence type="predicted"/>
<accession>A0A653C3K8</accession>
<sequence>MYKTKVNAKYSEELASECLQWINAITNDGHPTAGDMDNFYEVLKDGTVLCKNHIFCYINMSSACLVSRS</sequence>
<dbReference type="Proteomes" id="UP000410492">
    <property type="component" value="Unassembled WGS sequence"/>
</dbReference>
<reference evidence="1 2" key="1">
    <citation type="submission" date="2019-01" db="EMBL/GenBank/DDBJ databases">
        <authorList>
            <person name="Sayadi A."/>
        </authorList>
    </citation>
    <scope>NUCLEOTIDE SEQUENCE [LARGE SCALE GENOMIC DNA]</scope>
</reference>
<protein>
    <recommendedName>
        <fullName evidence="3">Calponin-homology (CH) domain-containing protein</fullName>
    </recommendedName>
</protein>